<feature type="region of interest" description="Disordered" evidence="1">
    <location>
        <begin position="1"/>
        <end position="50"/>
    </location>
</feature>
<evidence type="ECO:0000313" key="3">
    <source>
        <dbReference type="EMBL" id="KIY67194.1"/>
    </source>
</evidence>
<dbReference type="CDD" id="cd09917">
    <property type="entry name" value="F-box_SF"/>
    <property type="match status" value="1"/>
</dbReference>
<dbReference type="InterPro" id="IPR036047">
    <property type="entry name" value="F-box-like_dom_sf"/>
</dbReference>
<name>A0A0D7BAN1_9AGAR</name>
<evidence type="ECO:0000256" key="1">
    <source>
        <dbReference type="SAM" id="MobiDB-lite"/>
    </source>
</evidence>
<dbReference type="STRING" id="1314674.A0A0D7BAN1"/>
<feature type="domain" description="F-box" evidence="2">
    <location>
        <begin position="145"/>
        <end position="195"/>
    </location>
</feature>
<feature type="compositionally biased region" description="Low complexity" evidence="1">
    <location>
        <begin position="18"/>
        <end position="28"/>
    </location>
</feature>
<gene>
    <name evidence="3" type="ORF">CYLTODRAFT_12449</name>
</gene>
<accession>A0A0D7BAN1</accession>
<proteinExistence type="predicted"/>
<dbReference type="Gene3D" id="1.20.1280.50">
    <property type="match status" value="1"/>
</dbReference>
<dbReference type="EMBL" id="KN880532">
    <property type="protein sequence ID" value="KIY67194.1"/>
    <property type="molecule type" value="Genomic_DNA"/>
</dbReference>
<reference evidence="3 4" key="1">
    <citation type="journal article" date="2015" name="Fungal Genet. Biol.">
        <title>Evolution of novel wood decay mechanisms in Agaricales revealed by the genome sequences of Fistulina hepatica and Cylindrobasidium torrendii.</title>
        <authorList>
            <person name="Floudas D."/>
            <person name="Held B.W."/>
            <person name="Riley R."/>
            <person name="Nagy L.G."/>
            <person name="Koehler G."/>
            <person name="Ransdell A.S."/>
            <person name="Younus H."/>
            <person name="Chow J."/>
            <person name="Chiniquy J."/>
            <person name="Lipzen A."/>
            <person name="Tritt A."/>
            <person name="Sun H."/>
            <person name="Haridas S."/>
            <person name="LaButti K."/>
            <person name="Ohm R.A."/>
            <person name="Kues U."/>
            <person name="Blanchette R.A."/>
            <person name="Grigoriev I.V."/>
            <person name="Minto R.E."/>
            <person name="Hibbett D.S."/>
        </authorList>
    </citation>
    <scope>NUCLEOTIDE SEQUENCE [LARGE SCALE GENOMIC DNA]</scope>
    <source>
        <strain evidence="3 4">FP15055 ss-10</strain>
    </source>
</reference>
<protein>
    <recommendedName>
        <fullName evidence="2">F-box domain-containing protein</fullName>
    </recommendedName>
</protein>
<dbReference type="Proteomes" id="UP000054007">
    <property type="component" value="Unassembled WGS sequence"/>
</dbReference>
<dbReference type="Pfam" id="PF12937">
    <property type="entry name" value="F-box-like"/>
    <property type="match status" value="1"/>
</dbReference>
<dbReference type="AlphaFoldDB" id="A0A0D7BAN1"/>
<feature type="compositionally biased region" description="Polar residues" evidence="1">
    <location>
        <begin position="31"/>
        <end position="50"/>
    </location>
</feature>
<dbReference type="InterPro" id="IPR001810">
    <property type="entry name" value="F-box_dom"/>
</dbReference>
<sequence>MSQQPVPNGPPNNGGNGPNHPGQQNMPPSLLFSTNTPPTGQQQLHSPPTDSLFTCDWPDFIRRLSQIRFNSIKGVLNARPDQPASPEELEAERPALVACHRKLELAQRFLTTLPAGDSRYRREAMLDIIGTRAELESRRWRFFKINDLPTEIILHILKMVSNSPGDFVRVRGAITSVCRLWRQLAIEDPTLWNGIMINTRNWARVFDRVGTWIERAQNTRLAIRFDDGHEVTNPDGTPHPSATHEITDAEMAQLLNLLETKVFTTSNLIFLVRNWGPVLTFVEWLHKLASKGRPLLLERLELFRTGDLYLWPNENSIEGHDKVLFPLIGGPVAPLLNWITLSGVHFDWKMSAVGHLTCLDLRRLPLELAPTKHIYHNMLKHSPLLTRMLLDGAGPQLPKGWQDEKLQPVALNQLKLLLLSNLSPQYVTNLLDCFTCPNLVDLQLICLRRVEYGPAYEQMHNRFNKVRLFSMFEVDILPDSVEPFVRFLGTMTSVTYMRLTPPTNPIGPPGGAEVCFAYDAVTARPLPGISPELLQHLLQYEAPFLDEVSSYDPEVGPIPSLPNLKAIEVRNISSEGLHALLELRRLAGRPLSKTYAHEPHIYREGALSAYMHDNHIVPCVTAPGRMTPEEAEAKGM</sequence>
<keyword evidence="4" id="KW-1185">Reference proteome</keyword>
<evidence type="ECO:0000259" key="2">
    <source>
        <dbReference type="Pfam" id="PF12937"/>
    </source>
</evidence>
<dbReference type="OrthoDB" id="3226575at2759"/>
<evidence type="ECO:0000313" key="4">
    <source>
        <dbReference type="Proteomes" id="UP000054007"/>
    </source>
</evidence>
<organism evidence="3 4">
    <name type="scientific">Cylindrobasidium torrendii FP15055 ss-10</name>
    <dbReference type="NCBI Taxonomy" id="1314674"/>
    <lineage>
        <taxon>Eukaryota</taxon>
        <taxon>Fungi</taxon>
        <taxon>Dikarya</taxon>
        <taxon>Basidiomycota</taxon>
        <taxon>Agaricomycotina</taxon>
        <taxon>Agaricomycetes</taxon>
        <taxon>Agaricomycetidae</taxon>
        <taxon>Agaricales</taxon>
        <taxon>Marasmiineae</taxon>
        <taxon>Physalacriaceae</taxon>
        <taxon>Cylindrobasidium</taxon>
    </lineage>
</organism>
<dbReference type="SUPFAM" id="SSF81383">
    <property type="entry name" value="F-box domain"/>
    <property type="match status" value="1"/>
</dbReference>